<proteinExistence type="predicted"/>
<dbReference type="RefSeq" id="NP_818629.1">
    <property type="nucleotide sequence ID" value="NC_004689.1"/>
</dbReference>
<sequence>MGIDGKPVIDAGEPRTEHNKFYGEASLKRAVKEFQYREGLASYSEALRALVLLGFQSPGGFGGYEIR</sequence>
<organism evidence="1 2">
    <name type="scientific">Mycobacterium phage Barnyard</name>
    <dbReference type="NCBI Taxonomy" id="205880"/>
    <lineage>
        <taxon>Viruses</taxon>
        <taxon>Duplodnaviria</taxon>
        <taxon>Heunggongvirae</taxon>
        <taxon>Uroviricota</taxon>
        <taxon>Caudoviricetes</taxon>
        <taxon>Barnyardvirus</taxon>
        <taxon>Barnyardvirus barnyard</taxon>
    </lineage>
</organism>
<evidence type="ECO:0000313" key="1">
    <source>
        <dbReference type="EMBL" id="AAN02145.1"/>
    </source>
</evidence>
<name>Q855Y1_9CAUD</name>
<evidence type="ECO:0000313" key="2">
    <source>
        <dbReference type="Proteomes" id="UP000000731"/>
    </source>
</evidence>
<protein>
    <submittedName>
        <fullName evidence="1">Uncharacterized protein</fullName>
    </submittedName>
</protein>
<dbReference type="EMBL" id="AY129339">
    <property type="protein sequence ID" value="AAN02145.1"/>
    <property type="molecule type" value="Genomic_DNA"/>
</dbReference>
<dbReference type="KEGG" id="vg:1260292"/>
<gene>
    <name evidence="1" type="primary">91</name>
    <name evidence="1" type="ORF">PBI_BARNYARD_91</name>
</gene>
<keyword evidence="2" id="KW-1185">Reference proteome</keyword>
<dbReference type="Proteomes" id="UP000000731">
    <property type="component" value="Segment"/>
</dbReference>
<reference evidence="1 2" key="1">
    <citation type="journal article" date="2003" name="Cell">
        <title>Origins of highly mosaic mycobacteriophage genomes.</title>
        <authorList>
            <person name="Pedulla M.L."/>
            <person name="Ford M.E."/>
            <person name="Houtz J.M."/>
            <person name="Karthikeyan T."/>
            <person name="Wadsworth C."/>
            <person name="Lewis J.A."/>
            <person name="Jacobs-Sera D."/>
            <person name="Falbo J."/>
            <person name="Gross J."/>
            <person name="Pannunzio N.R."/>
            <person name="Brucker W."/>
            <person name="Kumar V."/>
            <person name="Kandasamy J."/>
            <person name="Keenan L."/>
            <person name="Bardarov S."/>
            <person name="Kriakov J."/>
            <person name="Lawrence J.G."/>
            <person name="Jacobs W.R. Jr."/>
            <person name="Hendrix R.W."/>
            <person name="Hatfull G.F."/>
        </authorList>
    </citation>
    <scope>NUCLEOTIDE SEQUENCE</scope>
</reference>
<accession>Q855Y1</accession>